<gene>
    <name evidence="2" type="ORF">IV38_GL001678</name>
    <name evidence="3" type="ORF">IV40_GL001537</name>
</gene>
<evidence type="ECO:0000256" key="1">
    <source>
        <dbReference type="SAM" id="Phobius"/>
    </source>
</evidence>
<evidence type="ECO:0000313" key="4">
    <source>
        <dbReference type="Proteomes" id="UP000051645"/>
    </source>
</evidence>
<dbReference type="RefSeq" id="WP_057770019.1">
    <property type="nucleotide sequence ID" value="NZ_JQAT01000004.1"/>
</dbReference>
<dbReference type="PATRIC" id="fig|81857.3.peg.1688"/>
<keyword evidence="1" id="KW-0472">Membrane</keyword>
<name>A0A0R2G1T0_9LACO</name>
<dbReference type="EMBL" id="JQAT01000004">
    <property type="protein sequence ID" value="KRN28224.1"/>
    <property type="molecule type" value="Genomic_DNA"/>
</dbReference>
<keyword evidence="1" id="KW-1133">Transmembrane helix</keyword>
<dbReference type="EMBL" id="JQAZ01000005">
    <property type="protein sequence ID" value="KRN30900.1"/>
    <property type="molecule type" value="Genomic_DNA"/>
</dbReference>
<feature type="transmembrane region" description="Helical" evidence="1">
    <location>
        <begin position="52"/>
        <end position="76"/>
    </location>
</feature>
<evidence type="ECO:0000313" key="5">
    <source>
        <dbReference type="Proteomes" id="UP000051751"/>
    </source>
</evidence>
<keyword evidence="4" id="KW-1185">Reference proteome</keyword>
<sequence>MKKASQLFTTVLKDIFASLPLSFWILNYIVAGGLSLLVLVIFVGNFNNGHPFVMNLLTILLFLISAFFTPVVWGVIRIHRILNHKSTLSLRNDLHIYNRLKQDAINKREVARFYDVIRAGNTYHEVAYQDKVVGHDVAAETRAGIKGFGIYLKYFLFLCLYSGIWVFGYIVGPVTMLLLMSKYQNASRD</sequence>
<dbReference type="Proteomes" id="UP000051751">
    <property type="component" value="Unassembled WGS sequence"/>
</dbReference>
<accession>A0A0R2G1T0</accession>
<organism evidence="3 4">
    <name type="scientific">Lactobacillus selangorensis</name>
    <dbReference type="NCBI Taxonomy" id="81857"/>
    <lineage>
        <taxon>Bacteria</taxon>
        <taxon>Bacillati</taxon>
        <taxon>Bacillota</taxon>
        <taxon>Bacilli</taxon>
        <taxon>Lactobacillales</taxon>
        <taxon>Lactobacillaceae</taxon>
        <taxon>Lactobacillus</taxon>
    </lineage>
</organism>
<protein>
    <submittedName>
        <fullName evidence="3">Uncharacterized protein</fullName>
    </submittedName>
</protein>
<dbReference type="Proteomes" id="UP000051645">
    <property type="component" value="Unassembled WGS sequence"/>
</dbReference>
<evidence type="ECO:0000313" key="2">
    <source>
        <dbReference type="EMBL" id="KRN28224.1"/>
    </source>
</evidence>
<keyword evidence="1" id="KW-0812">Transmembrane</keyword>
<proteinExistence type="predicted"/>
<reference evidence="4 5" key="1">
    <citation type="journal article" date="2015" name="Genome Announc.">
        <title>Expanding the biotechnology potential of lactobacilli through comparative genomics of 213 strains and associated genera.</title>
        <authorList>
            <person name="Sun Z."/>
            <person name="Harris H.M."/>
            <person name="McCann A."/>
            <person name="Guo C."/>
            <person name="Argimon S."/>
            <person name="Zhang W."/>
            <person name="Yang X."/>
            <person name="Jeffery I.B."/>
            <person name="Cooney J.C."/>
            <person name="Kagawa T.F."/>
            <person name="Liu W."/>
            <person name="Song Y."/>
            <person name="Salvetti E."/>
            <person name="Wrobel A."/>
            <person name="Rasinkangas P."/>
            <person name="Parkhill J."/>
            <person name="Rea M.C."/>
            <person name="O'Sullivan O."/>
            <person name="Ritari J."/>
            <person name="Douillard F.P."/>
            <person name="Paul Ross R."/>
            <person name="Yang R."/>
            <person name="Briner A.E."/>
            <person name="Felis G.E."/>
            <person name="de Vos W.M."/>
            <person name="Barrangou R."/>
            <person name="Klaenhammer T.R."/>
            <person name="Caufield P.W."/>
            <person name="Cui Y."/>
            <person name="Zhang H."/>
            <person name="O'Toole P.W."/>
        </authorList>
    </citation>
    <scope>NUCLEOTIDE SEQUENCE [LARGE SCALE GENOMIC DNA]</scope>
    <source>
        <strain evidence="2 5">ATCC BAA-66</strain>
        <strain evidence="3 4">DSM 13344</strain>
    </source>
</reference>
<dbReference type="AlphaFoldDB" id="A0A0R2G1T0"/>
<feature type="transmembrane region" description="Helical" evidence="1">
    <location>
        <begin position="154"/>
        <end position="180"/>
    </location>
</feature>
<dbReference type="STRING" id="81857.IV38_GL001678"/>
<evidence type="ECO:0000313" key="3">
    <source>
        <dbReference type="EMBL" id="KRN30900.1"/>
    </source>
</evidence>
<comment type="caution">
    <text evidence="3">The sequence shown here is derived from an EMBL/GenBank/DDBJ whole genome shotgun (WGS) entry which is preliminary data.</text>
</comment>
<feature type="transmembrane region" description="Helical" evidence="1">
    <location>
        <begin position="21"/>
        <end position="46"/>
    </location>
</feature>